<dbReference type="OrthoDB" id="16679at2759"/>
<evidence type="ECO:0000256" key="4">
    <source>
        <dbReference type="ARBA" id="ARBA00022824"/>
    </source>
</evidence>
<gene>
    <name evidence="8" type="ORF">GQ55_1G330500</name>
</gene>
<evidence type="ECO:0000256" key="5">
    <source>
        <dbReference type="ARBA" id="ARBA00022989"/>
    </source>
</evidence>
<dbReference type="Gramene" id="PUZ76941">
    <property type="protein sequence ID" value="PUZ76941"/>
    <property type="gene ID" value="GQ55_1G330500"/>
</dbReference>
<proteinExistence type="inferred from homology"/>
<evidence type="ECO:0000313" key="8">
    <source>
        <dbReference type="EMBL" id="PUZ76941.1"/>
    </source>
</evidence>
<evidence type="ECO:0000256" key="7">
    <source>
        <dbReference type="SAM" id="MobiDB-lite"/>
    </source>
</evidence>
<keyword evidence="6" id="KW-0472">Membrane</keyword>
<accession>A0A2T7FA35</accession>
<keyword evidence="5" id="KW-1133">Transmembrane helix</keyword>
<dbReference type="GO" id="GO:0005789">
    <property type="term" value="C:endoplasmic reticulum membrane"/>
    <property type="evidence" value="ECO:0007669"/>
    <property type="project" value="UniProtKB-SubCell"/>
</dbReference>
<name>A0A2T7FA35_9POAL</name>
<evidence type="ECO:0008006" key="10">
    <source>
        <dbReference type="Google" id="ProtNLM"/>
    </source>
</evidence>
<evidence type="ECO:0000313" key="9">
    <source>
        <dbReference type="Proteomes" id="UP000244336"/>
    </source>
</evidence>
<reference evidence="8 9" key="1">
    <citation type="submission" date="2018-04" db="EMBL/GenBank/DDBJ databases">
        <title>WGS assembly of Panicum hallii var. hallii HAL2.</title>
        <authorList>
            <person name="Lovell J."/>
            <person name="Jenkins J."/>
            <person name="Lowry D."/>
            <person name="Mamidi S."/>
            <person name="Sreedasyam A."/>
            <person name="Weng X."/>
            <person name="Barry K."/>
            <person name="Bonette J."/>
            <person name="Campitelli B."/>
            <person name="Daum C."/>
            <person name="Gordon S."/>
            <person name="Gould B."/>
            <person name="Lipzen A."/>
            <person name="MacQueen A."/>
            <person name="Palacio-Mejia J."/>
            <person name="Plott C."/>
            <person name="Shakirov E."/>
            <person name="Shu S."/>
            <person name="Yoshinaga Y."/>
            <person name="Zane M."/>
            <person name="Rokhsar D."/>
            <person name="Grimwood J."/>
            <person name="Schmutz J."/>
            <person name="Juenger T."/>
        </authorList>
    </citation>
    <scope>NUCLEOTIDE SEQUENCE [LARGE SCALE GENOMIC DNA]</scope>
    <source>
        <strain evidence="9">cv. HAL2</strain>
    </source>
</reference>
<comment type="subcellular location">
    <subcellularLocation>
        <location evidence="1">Endoplasmic reticulum membrane</location>
        <topology evidence="1">Single-pass membrane protein</topology>
    </subcellularLocation>
</comment>
<dbReference type="GO" id="GO:0030968">
    <property type="term" value="P:endoplasmic reticulum unfolded protein response"/>
    <property type="evidence" value="ECO:0007669"/>
    <property type="project" value="TreeGrafter"/>
</dbReference>
<evidence type="ECO:0000256" key="6">
    <source>
        <dbReference type="ARBA" id="ARBA00023136"/>
    </source>
</evidence>
<dbReference type="PANTHER" id="PTHR15601:SF32">
    <property type="entry name" value="OS11G0637501 PROTEIN"/>
    <property type="match status" value="1"/>
</dbReference>
<sequence>MKTRRPRREKSTQEPRWRRQGRSRGAYHGLAGGSGEVRGARRRRRGSSSRAGPGPPGRGGTPPAASSGSRGCPSPLLRHASAVLPGLCRGIVFFFCCSYRRWMGRGERGRRRRCRIHGFSPPWTTSRRLADRKTAKFQKNITRRGSVPETTIKKGNDYPLGPVVLGFFIFVVNGSRCFR</sequence>
<dbReference type="Pfam" id="PF06624">
    <property type="entry name" value="RAMP4"/>
    <property type="match status" value="1"/>
</dbReference>
<keyword evidence="9" id="KW-1185">Reference proteome</keyword>
<dbReference type="InterPro" id="IPR010580">
    <property type="entry name" value="ER_stress-assoc"/>
</dbReference>
<protein>
    <recommendedName>
        <fullName evidence="10">Stress-associated endoplasmic reticulum protein</fullName>
    </recommendedName>
</protein>
<dbReference type="STRING" id="1504633.A0A2T7FA35"/>
<comment type="similarity">
    <text evidence="2">Belongs to the RAMP4 family.</text>
</comment>
<feature type="compositionally biased region" description="Low complexity" evidence="7">
    <location>
        <begin position="61"/>
        <end position="71"/>
    </location>
</feature>
<evidence type="ECO:0000256" key="3">
    <source>
        <dbReference type="ARBA" id="ARBA00022692"/>
    </source>
</evidence>
<dbReference type="Proteomes" id="UP000244336">
    <property type="component" value="Chromosome 1"/>
</dbReference>
<organism evidence="8 9">
    <name type="scientific">Panicum hallii var. hallii</name>
    <dbReference type="NCBI Taxonomy" id="1504633"/>
    <lineage>
        <taxon>Eukaryota</taxon>
        <taxon>Viridiplantae</taxon>
        <taxon>Streptophyta</taxon>
        <taxon>Embryophyta</taxon>
        <taxon>Tracheophyta</taxon>
        <taxon>Spermatophyta</taxon>
        <taxon>Magnoliopsida</taxon>
        <taxon>Liliopsida</taxon>
        <taxon>Poales</taxon>
        <taxon>Poaceae</taxon>
        <taxon>PACMAD clade</taxon>
        <taxon>Panicoideae</taxon>
        <taxon>Panicodae</taxon>
        <taxon>Paniceae</taxon>
        <taxon>Panicinae</taxon>
        <taxon>Panicum</taxon>
        <taxon>Panicum sect. Panicum</taxon>
    </lineage>
</organism>
<evidence type="ECO:0000256" key="1">
    <source>
        <dbReference type="ARBA" id="ARBA00004389"/>
    </source>
</evidence>
<dbReference type="AlphaFoldDB" id="A0A2T7FA35"/>
<feature type="region of interest" description="Disordered" evidence="7">
    <location>
        <begin position="1"/>
        <end position="72"/>
    </location>
</feature>
<dbReference type="PANTHER" id="PTHR15601">
    <property type="entry name" value="STRESS ASSOCIATED ENDOPLASMIC RETICULUM PROTEIN SERP1/RAMP4"/>
    <property type="match status" value="1"/>
</dbReference>
<dbReference type="EMBL" id="CM009749">
    <property type="protein sequence ID" value="PUZ76941.1"/>
    <property type="molecule type" value="Genomic_DNA"/>
</dbReference>
<keyword evidence="3" id="KW-0812">Transmembrane</keyword>
<keyword evidence="4" id="KW-0256">Endoplasmic reticulum</keyword>
<evidence type="ECO:0000256" key="2">
    <source>
        <dbReference type="ARBA" id="ARBA00005500"/>
    </source>
</evidence>